<dbReference type="PROSITE" id="PS00372">
    <property type="entry name" value="PTS_EIIA_TYPE_2_HIS"/>
    <property type="match status" value="1"/>
</dbReference>
<dbReference type="NCBIfam" id="TIGR00829">
    <property type="entry name" value="FRU"/>
    <property type="match status" value="1"/>
</dbReference>
<feature type="domain" description="PTS EIIC type-2" evidence="17">
    <location>
        <begin position="127"/>
        <end position="464"/>
    </location>
</feature>
<name>K9ERU5_9LACT</name>
<dbReference type="eggNOG" id="COG1762">
    <property type="taxonomic scope" value="Bacteria"/>
</dbReference>
<dbReference type="PROSITE" id="PS51099">
    <property type="entry name" value="PTS_EIIB_TYPE_2"/>
    <property type="match status" value="1"/>
</dbReference>
<keyword evidence="3" id="KW-0813">Transport</keyword>
<comment type="subcellular location">
    <subcellularLocation>
        <location evidence="1">Cell inner membrane</location>
        <topology evidence="1">Multi-pass membrane protein</topology>
    </subcellularLocation>
    <subcellularLocation>
        <location evidence="2">Cytoplasm</location>
    </subcellularLocation>
</comment>
<dbReference type="GO" id="GO:0090563">
    <property type="term" value="F:protein-phosphocysteine-sugar phosphotransferase activity"/>
    <property type="evidence" value="ECO:0007669"/>
    <property type="project" value="TreeGrafter"/>
</dbReference>
<evidence type="ECO:0000256" key="1">
    <source>
        <dbReference type="ARBA" id="ARBA00004429"/>
    </source>
</evidence>
<dbReference type="SUPFAM" id="SSF55804">
    <property type="entry name" value="Phoshotransferase/anion transport protein"/>
    <property type="match status" value="1"/>
</dbReference>
<reference evidence="18 19" key="1">
    <citation type="submission" date="2012-09" db="EMBL/GenBank/DDBJ databases">
        <title>The Genome Sequence of Alloiococcus otitis ATCC 51267.</title>
        <authorList>
            <consortium name="The Broad Institute Genome Sequencing Platform"/>
            <person name="Earl A."/>
            <person name="Ward D."/>
            <person name="Feldgarden M."/>
            <person name="Gevers D."/>
            <person name="Huys G."/>
            <person name="Walker B."/>
            <person name="Young S.K."/>
            <person name="Zeng Q."/>
            <person name="Gargeya S."/>
            <person name="Fitzgerald M."/>
            <person name="Haas B."/>
            <person name="Abouelleil A."/>
            <person name="Alvarado L."/>
            <person name="Arachchi H.M."/>
            <person name="Berlin A.M."/>
            <person name="Chapman S.B."/>
            <person name="Goldberg J."/>
            <person name="Griggs A."/>
            <person name="Gujja S."/>
            <person name="Hansen M."/>
            <person name="Howarth C."/>
            <person name="Imamovic A."/>
            <person name="Larimer J."/>
            <person name="McCowen C."/>
            <person name="Montmayeur A."/>
            <person name="Murphy C."/>
            <person name="Neiman D."/>
            <person name="Pearson M."/>
            <person name="Priest M."/>
            <person name="Roberts A."/>
            <person name="Saif S."/>
            <person name="Shea T."/>
            <person name="Sisk P."/>
            <person name="Sykes S."/>
            <person name="Wortman J."/>
            <person name="Nusbaum C."/>
            <person name="Birren B."/>
        </authorList>
    </citation>
    <scope>NUCLEOTIDE SEQUENCE [LARGE SCALE GENOMIC DNA]</scope>
    <source>
        <strain evidence="18 19">ATCC 51267</strain>
    </source>
</reference>
<dbReference type="STRING" id="883081.HMPREF9698_00804"/>
<dbReference type="FunFam" id="3.40.930.10:FF:000009">
    <property type="entry name" value="PTS system, fructose specific IIABC component"/>
    <property type="match status" value="1"/>
</dbReference>
<dbReference type="Pfam" id="PF00359">
    <property type="entry name" value="PTS_EIIA_2"/>
    <property type="match status" value="1"/>
</dbReference>
<dbReference type="GO" id="GO:0005886">
    <property type="term" value="C:plasma membrane"/>
    <property type="evidence" value="ECO:0007669"/>
    <property type="project" value="UniProtKB-SubCell"/>
</dbReference>
<dbReference type="CDD" id="cd05569">
    <property type="entry name" value="PTS_IIB_fructose"/>
    <property type="match status" value="1"/>
</dbReference>
<sequence length="646" mass="68645">MDKQIIAITSCPTGVAHTYMAAENLEKAGADLGVQVRVETHGSVGVENKFSQEEIDQAIGLIIAADTNIDKSRFEGLPIIEVSVREGINKPQKLIQDTLDQKGKIYSSGKAQSVKDQASNGGNENIVYRALMNGVSHMIPFVVTGGLLIALSLTLGGQPTEAGFVIPEDSIWQSINGIGEVAMSFMGPVLSAYIAYAIADRPGLVPGMVGGFIAVNESFYAADTNTGFIGAIITGFIAGYVALLIKKIPVPKAMNSVMPIIFIPIISSLVVGLLFIFLIGAPVASLFTSLTNWLANLQGPNMAILAAILGAMIAVDMGGPFNKTAFLFGVGLIADGEVSVMGAIAVAICIPPLATGLASLIYRHKFTKADQTTGIASLFMGFFGITEGAIPFAAKAPFRVIPSIVVGSSVGAIVASLTGVTDHVAHGGPIVAVLGAVDNVLMFFVAVLAGVVVATILIGLLMPKKELAVQGSAQPLDSNPPTQTKNPQPSFSSNQLNLLDLTNQNLWLLDTPEDNQQDLLDKLISLPELENLITNKNQVLQAIWKREEESSTGVGDGIAIPHAKSEAIKQARVLFARPSQAIDWNSMDGEPVNLIFLILVPEENQNDLHLKILQILARKLTDSEFRQKLLQVSDKEQLEQILSEIQ</sequence>
<proteinExistence type="predicted"/>
<dbReference type="InterPro" id="IPR050864">
    <property type="entry name" value="Bacterial_PTS_Sugar_Transport"/>
</dbReference>
<feature type="transmembrane region" description="Helical" evidence="14">
    <location>
        <begin position="440"/>
        <end position="462"/>
    </location>
</feature>
<dbReference type="SUPFAM" id="SSF52794">
    <property type="entry name" value="PTS system IIB component-like"/>
    <property type="match status" value="1"/>
</dbReference>
<dbReference type="Proteomes" id="UP000009875">
    <property type="component" value="Unassembled WGS sequence"/>
</dbReference>
<dbReference type="HOGENOM" id="CLU_013155_0_3_9"/>
<dbReference type="InterPro" id="IPR004715">
    <property type="entry name" value="PTS_IIA_fruc"/>
</dbReference>
<evidence type="ECO:0000259" key="16">
    <source>
        <dbReference type="PROSITE" id="PS51099"/>
    </source>
</evidence>
<feature type="transmembrane region" description="Helical" evidence="14">
    <location>
        <begin position="257"/>
        <end position="281"/>
    </location>
</feature>
<keyword evidence="7" id="KW-0808">Transferase</keyword>
<evidence type="ECO:0000256" key="11">
    <source>
        <dbReference type="ARBA" id="ARBA00022989"/>
    </source>
</evidence>
<feature type="transmembrane region" description="Helical" evidence="14">
    <location>
        <begin position="340"/>
        <end position="362"/>
    </location>
</feature>
<evidence type="ECO:0000256" key="4">
    <source>
        <dbReference type="ARBA" id="ARBA00022475"/>
    </source>
</evidence>
<evidence type="ECO:0000256" key="10">
    <source>
        <dbReference type="ARBA" id="ARBA00022777"/>
    </source>
</evidence>
<evidence type="ECO:0000259" key="15">
    <source>
        <dbReference type="PROSITE" id="PS51094"/>
    </source>
</evidence>
<dbReference type="InterPro" id="IPR036095">
    <property type="entry name" value="PTS_EIIB-like_sf"/>
</dbReference>
<evidence type="ECO:0000256" key="3">
    <source>
        <dbReference type="ARBA" id="ARBA00022448"/>
    </source>
</evidence>
<keyword evidence="4" id="KW-1003">Cell membrane</keyword>
<dbReference type="Pfam" id="PF02302">
    <property type="entry name" value="PTS_IIB"/>
    <property type="match status" value="1"/>
</dbReference>
<dbReference type="InterPro" id="IPR003501">
    <property type="entry name" value="PTS_EIIB_2/3"/>
</dbReference>
<gene>
    <name evidence="18" type="ORF">HMPREF9698_00804</name>
</gene>
<dbReference type="Gene3D" id="3.40.930.10">
    <property type="entry name" value="Mannitol-specific EII, Chain A"/>
    <property type="match status" value="1"/>
</dbReference>
<evidence type="ECO:0000256" key="13">
    <source>
        <dbReference type="SAM" id="MobiDB-lite"/>
    </source>
</evidence>
<feature type="transmembrane region" description="Helical" evidence="14">
    <location>
        <begin position="301"/>
        <end position="319"/>
    </location>
</feature>
<dbReference type="InterPro" id="IPR006327">
    <property type="entry name" value="PTS_IIC_fruc"/>
</dbReference>
<dbReference type="GO" id="GO:0009401">
    <property type="term" value="P:phosphoenolpyruvate-dependent sugar phosphotransferase system"/>
    <property type="evidence" value="ECO:0007669"/>
    <property type="project" value="UniProtKB-KW"/>
</dbReference>
<feature type="transmembrane region" description="Helical" evidence="14">
    <location>
        <begin position="400"/>
        <end position="420"/>
    </location>
</feature>
<evidence type="ECO:0000256" key="12">
    <source>
        <dbReference type="ARBA" id="ARBA00023136"/>
    </source>
</evidence>
<evidence type="ECO:0000313" key="19">
    <source>
        <dbReference type="Proteomes" id="UP000009875"/>
    </source>
</evidence>
<dbReference type="GO" id="GO:0016301">
    <property type="term" value="F:kinase activity"/>
    <property type="evidence" value="ECO:0007669"/>
    <property type="project" value="UniProtKB-KW"/>
</dbReference>
<dbReference type="PANTHER" id="PTHR30505:SF0">
    <property type="entry name" value="FRUCTOSE-LIKE PTS SYSTEM EIIBC COMPONENT-RELATED"/>
    <property type="match status" value="1"/>
</dbReference>
<dbReference type="EMBL" id="AGXA01000017">
    <property type="protein sequence ID" value="EKU93687.1"/>
    <property type="molecule type" value="Genomic_DNA"/>
</dbReference>
<accession>K9ERU5</accession>
<dbReference type="NCBIfam" id="TIGR01427">
    <property type="entry name" value="PTS_IIC_fructo"/>
    <property type="match status" value="1"/>
</dbReference>
<dbReference type="PATRIC" id="fig|883081.3.peg.800"/>
<dbReference type="FunFam" id="3.40.50.2300:FF:000014">
    <property type="entry name" value="PTS system fructose-like transporter subunit IIB"/>
    <property type="match status" value="1"/>
</dbReference>
<dbReference type="eggNOG" id="COG1445">
    <property type="taxonomic scope" value="Bacteria"/>
</dbReference>
<feature type="domain" description="PTS EIIB type-2" evidence="16">
    <location>
        <begin position="5"/>
        <end position="100"/>
    </location>
</feature>
<dbReference type="PANTHER" id="PTHR30505">
    <property type="entry name" value="FRUCTOSE-LIKE PERMEASE"/>
    <property type="match status" value="1"/>
</dbReference>
<dbReference type="GO" id="GO:0005351">
    <property type="term" value="F:carbohydrate:proton symporter activity"/>
    <property type="evidence" value="ECO:0007669"/>
    <property type="project" value="InterPro"/>
</dbReference>
<dbReference type="PROSITE" id="PS51104">
    <property type="entry name" value="PTS_EIIC_TYPE_2"/>
    <property type="match status" value="1"/>
</dbReference>
<keyword evidence="6" id="KW-0762">Sugar transport</keyword>
<evidence type="ECO:0000259" key="17">
    <source>
        <dbReference type="PROSITE" id="PS51104"/>
    </source>
</evidence>
<dbReference type="eggNOG" id="COG1299">
    <property type="taxonomic scope" value="Bacteria"/>
</dbReference>
<keyword evidence="9 14" id="KW-0812">Transmembrane</keyword>
<feature type="region of interest" description="Disordered" evidence="13">
    <location>
        <begin position="472"/>
        <end position="494"/>
    </location>
</feature>
<feature type="transmembrane region" description="Helical" evidence="14">
    <location>
        <begin position="138"/>
        <end position="157"/>
    </location>
</feature>
<dbReference type="InterPro" id="IPR016152">
    <property type="entry name" value="PTrfase/Anion_transptr"/>
</dbReference>
<dbReference type="Pfam" id="PF02378">
    <property type="entry name" value="PTS_EIIC"/>
    <property type="match status" value="1"/>
</dbReference>
<dbReference type="GO" id="GO:0022877">
    <property type="term" value="F:protein-N(PI)-phosphohistidine-fructose phosphotransferase system transporter activity"/>
    <property type="evidence" value="ECO:0007669"/>
    <property type="project" value="InterPro"/>
</dbReference>
<dbReference type="RefSeq" id="WP_003777616.1">
    <property type="nucleotide sequence ID" value="NZ_JH992958.1"/>
</dbReference>
<evidence type="ECO:0000256" key="5">
    <source>
        <dbReference type="ARBA" id="ARBA00022553"/>
    </source>
</evidence>
<keyword evidence="10" id="KW-0418">Kinase</keyword>
<dbReference type="InterPro" id="IPR003352">
    <property type="entry name" value="PTS_EIIC"/>
</dbReference>
<dbReference type="InterPro" id="IPR003353">
    <property type="entry name" value="PTS_IIB_fruc"/>
</dbReference>
<feature type="transmembrane region" description="Helical" evidence="14">
    <location>
        <begin position="374"/>
        <end position="393"/>
    </location>
</feature>
<dbReference type="OrthoDB" id="9782569at2"/>
<evidence type="ECO:0000256" key="7">
    <source>
        <dbReference type="ARBA" id="ARBA00022679"/>
    </source>
</evidence>
<keyword evidence="8" id="KW-0598">Phosphotransferase system</keyword>
<dbReference type="NCBIfam" id="TIGR00848">
    <property type="entry name" value="fruA"/>
    <property type="match status" value="1"/>
</dbReference>
<organism evidence="18 19">
    <name type="scientific">Alloiococcus otitis ATCC 51267</name>
    <dbReference type="NCBI Taxonomy" id="883081"/>
    <lineage>
        <taxon>Bacteria</taxon>
        <taxon>Bacillati</taxon>
        <taxon>Bacillota</taxon>
        <taxon>Bacilli</taxon>
        <taxon>Lactobacillales</taxon>
        <taxon>Carnobacteriaceae</taxon>
        <taxon>Alloiococcus</taxon>
    </lineage>
</organism>
<dbReference type="AlphaFoldDB" id="K9ERU5"/>
<dbReference type="PROSITE" id="PS51094">
    <property type="entry name" value="PTS_EIIA_TYPE_2"/>
    <property type="match status" value="1"/>
</dbReference>
<evidence type="ECO:0000256" key="9">
    <source>
        <dbReference type="ARBA" id="ARBA00022692"/>
    </source>
</evidence>
<dbReference type="InterPro" id="IPR013014">
    <property type="entry name" value="PTS_EIIC_2"/>
</dbReference>
<feature type="compositionally biased region" description="Polar residues" evidence="13">
    <location>
        <begin position="472"/>
        <end position="493"/>
    </location>
</feature>
<comment type="caution">
    <text evidence="18">The sequence shown here is derived from an EMBL/GenBank/DDBJ whole genome shotgun (WGS) entry which is preliminary data.</text>
</comment>
<dbReference type="GO" id="GO:0005737">
    <property type="term" value="C:cytoplasm"/>
    <property type="evidence" value="ECO:0007669"/>
    <property type="project" value="UniProtKB-SubCell"/>
</dbReference>
<evidence type="ECO:0000256" key="6">
    <source>
        <dbReference type="ARBA" id="ARBA00022597"/>
    </source>
</evidence>
<feature type="domain" description="PTS EIIA type-2" evidence="15">
    <location>
        <begin position="500"/>
        <end position="645"/>
    </location>
</feature>
<keyword evidence="11 14" id="KW-1133">Transmembrane helix</keyword>
<protein>
    <submittedName>
        <fullName evidence="18">PTS system, Fru family, IIC component</fullName>
    </submittedName>
</protein>
<dbReference type="InterPro" id="IPR013011">
    <property type="entry name" value="PTS_EIIB_2"/>
</dbReference>
<feature type="transmembrane region" description="Helical" evidence="14">
    <location>
        <begin position="203"/>
        <end position="222"/>
    </location>
</feature>
<feature type="transmembrane region" description="Helical" evidence="14">
    <location>
        <begin position="228"/>
        <end position="245"/>
    </location>
</feature>
<dbReference type="CDD" id="cd00211">
    <property type="entry name" value="PTS_IIA_fru"/>
    <property type="match status" value="1"/>
</dbReference>
<dbReference type="InterPro" id="IPR002178">
    <property type="entry name" value="PTS_EIIA_type-2_dom"/>
</dbReference>
<evidence type="ECO:0000313" key="18">
    <source>
        <dbReference type="EMBL" id="EKU93687.1"/>
    </source>
</evidence>
<keyword evidence="5" id="KW-0597">Phosphoprotein</keyword>
<dbReference type="Gene3D" id="3.40.50.2300">
    <property type="match status" value="1"/>
</dbReference>
<keyword evidence="19" id="KW-1185">Reference proteome</keyword>
<keyword evidence="12 14" id="KW-0472">Membrane</keyword>
<evidence type="ECO:0000256" key="14">
    <source>
        <dbReference type="SAM" id="Phobius"/>
    </source>
</evidence>
<evidence type="ECO:0000256" key="8">
    <source>
        <dbReference type="ARBA" id="ARBA00022683"/>
    </source>
</evidence>
<evidence type="ECO:0000256" key="2">
    <source>
        <dbReference type="ARBA" id="ARBA00004496"/>
    </source>
</evidence>